<evidence type="ECO:0000313" key="2">
    <source>
        <dbReference type="EMBL" id="KAB8301631.1"/>
    </source>
</evidence>
<comment type="caution">
    <text evidence="2">The sequence shown here is derived from an EMBL/GenBank/DDBJ whole genome shotgun (WGS) entry which is preliminary data.</text>
</comment>
<dbReference type="EMBL" id="VIGI01000004">
    <property type="protein sequence ID" value="KAB8301631.1"/>
    <property type="molecule type" value="Genomic_DNA"/>
</dbReference>
<sequence>MHQTQSTPQQRFVSEFLGGKDKDFLMKKGNGEYMKKWSSSFTSSFGGGGDRNFSSYRHVVSVYRRRSMLLATAGAVTVARLWYILC</sequence>
<evidence type="ECO:0000313" key="3">
    <source>
        <dbReference type="Proteomes" id="UP000326757"/>
    </source>
</evidence>
<accession>A0A5N6KE40</accession>
<feature type="transmembrane region" description="Helical" evidence="1">
    <location>
        <begin position="67"/>
        <end position="85"/>
    </location>
</feature>
<keyword evidence="1" id="KW-0472">Membrane</keyword>
<proteinExistence type="predicted"/>
<gene>
    <name evidence="2" type="ORF">EYC80_003470</name>
</gene>
<dbReference type="Proteomes" id="UP000326757">
    <property type="component" value="Unassembled WGS sequence"/>
</dbReference>
<keyword evidence="1" id="KW-0812">Transmembrane</keyword>
<reference evidence="2 3" key="1">
    <citation type="submission" date="2019-06" db="EMBL/GenBank/DDBJ databases">
        <title>Genome Sequence of the Brown Rot Fungal Pathogen Monilinia laxa.</title>
        <authorList>
            <person name="De Miccolis Angelini R.M."/>
            <person name="Landi L."/>
            <person name="Abate D."/>
            <person name="Pollastro S."/>
            <person name="Romanazzi G."/>
            <person name="Faretra F."/>
        </authorList>
    </citation>
    <scope>NUCLEOTIDE SEQUENCE [LARGE SCALE GENOMIC DNA]</scope>
    <source>
        <strain evidence="2 3">Mlax316</strain>
    </source>
</reference>
<evidence type="ECO:0000256" key="1">
    <source>
        <dbReference type="SAM" id="Phobius"/>
    </source>
</evidence>
<keyword evidence="1" id="KW-1133">Transmembrane helix</keyword>
<dbReference type="AlphaFoldDB" id="A0A5N6KE40"/>
<keyword evidence="3" id="KW-1185">Reference proteome</keyword>
<protein>
    <submittedName>
        <fullName evidence="2">Uncharacterized protein</fullName>
    </submittedName>
</protein>
<name>A0A5N6KE40_MONLA</name>
<organism evidence="2 3">
    <name type="scientific">Monilinia laxa</name>
    <name type="common">Brown rot fungus</name>
    <name type="synonym">Sclerotinia laxa</name>
    <dbReference type="NCBI Taxonomy" id="61186"/>
    <lineage>
        <taxon>Eukaryota</taxon>
        <taxon>Fungi</taxon>
        <taxon>Dikarya</taxon>
        <taxon>Ascomycota</taxon>
        <taxon>Pezizomycotina</taxon>
        <taxon>Leotiomycetes</taxon>
        <taxon>Helotiales</taxon>
        <taxon>Sclerotiniaceae</taxon>
        <taxon>Monilinia</taxon>
    </lineage>
</organism>